<dbReference type="EMBL" id="JACASZ010000114">
    <property type="protein sequence ID" value="NWJ77890.1"/>
    <property type="molecule type" value="Genomic_DNA"/>
</dbReference>
<evidence type="ECO:0000313" key="2">
    <source>
        <dbReference type="Proteomes" id="UP000527815"/>
    </source>
</evidence>
<evidence type="ECO:0000313" key="1">
    <source>
        <dbReference type="EMBL" id="NWJ77890.1"/>
    </source>
</evidence>
<name>A0A7K4N3L0_9ARCH</name>
<organism evidence="1 2">
    <name type="scientific">Marine Group I thaumarchaeote</name>
    <dbReference type="NCBI Taxonomy" id="2511932"/>
    <lineage>
        <taxon>Archaea</taxon>
        <taxon>Nitrososphaerota</taxon>
        <taxon>Marine Group I</taxon>
    </lineage>
</organism>
<dbReference type="Proteomes" id="UP000527815">
    <property type="component" value="Unassembled WGS sequence"/>
</dbReference>
<protein>
    <submittedName>
        <fullName evidence="1">Uncharacterized protein</fullName>
    </submittedName>
</protein>
<accession>A0A7K4N3L0</accession>
<feature type="non-terminal residue" evidence="1">
    <location>
        <position position="1"/>
    </location>
</feature>
<comment type="caution">
    <text evidence="1">The sequence shown here is derived from an EMBL/GenBank/DDBJ whole genome shotgun (WGS) entry which is preliminary data.</text>
</comment>
<proteinExistence type="predicted"/>
<dbReference type="AlphaFoldDB" id="A0A7K4N3L0"/>
<reference evidence="1 2" key="1">
    <citation type="journal article" date="2019" name="Environ. Microbiol.">
        <title>Genomics insights into ecotype formation of ammonia-oxidizing archaea in the deep ocean.</title>
        <authorList>
            <person name="Wang Y."/>
            <person name="Huang J.M."/>
            <person name="Cui G.J."/>
            <person name="Nunoura T."/>
            <person name="Takaki Y."/>
            <person name="Li W.L."/>
            <person name="Li J."/>
            <person name="Gao Z.M."/>
            <person name="Takai K."/>
            <person name="Zhang A.Q."/>
            <person name="Stepanauskas R."/>
        </authorList>
    </citation>
    <scope>NUCLEOTIDE SEQUENCE [LARGE SCALE GENOMIC DNA]</scope>
    <source>
        <strain evidence="1 2">D1b</strain>
    </source>
</reference>
<gene>
    <name evidence="1" type="ORF">HX865_05285</name>
</gene>
<sequence>PVLTAQSAVPVSVAEGLSAGQMDTLKVFPKSPAHFETNGPFAAVLYAVPPCSSS</sequence>